<comment type="caution">
    <text evidence="1">The sequence shown here is derived from an EMBL/GenBank/DDBJ whole genome shotgun (WGS) entry which is preliminary data.</text>
</comment>
<protein>
    <submittedName>
        <fullName evidence="1">Unnamed protein product</fullName>
    </submittedName>
</protein>
<organism evidence="1 2">
    <name type="scientific">Phytophthora lilii</name>
    <dbReference type="NCBI Taxonomy" id="2077276"/>
    <lineage>
        <taxon>Eukaryota</taxon>
        <taxon>Sar</taxon>
        <taxon>Stramenopiles</taxon>
        <taxon>Oomycota</taxon>
        <taxon>Peronosporomycetes</taxon>
        <taxon>Peronosporales</taxon>
        <taxon>Peronosporaceae</taxon>
        <taxon>Phytophthora</taxon>
    </lineage>
</organism>
<proteinExistence type="predicted"/>
<evidence type="ECO:0000313" key="1">
    <source>
        <dbReference type="EMBL" id="GMF32758.1"/>
    </source>
</evidence>
<dbReference type="EMBL" id="BSXW01001015">
    <property type="protein sequence ID" value="GMF32758.1"/>
    <property type="molecule type" value="Genomic_DNA"/>
</dbReference>
<evidence type="ECO:0000313" key="2">
    <source>
        <dbReference type="Proteomes" id="UP001165083"/>
    </source>
</evidence>
<dbReference type="AlphaFoldDB" id="A0A9W6X6X5"/>
<reference evidence="1" key="1">
    <citation type="submission" date="2023-04" db="EMBL/GenBank/DDBJ databases">
        <title>Phytophthora lilii NBRC 32176.</title>
        <authorList>
            <person name="Ichikawa N."/>
            <person name="Sato H."/>
            <person name="Tonouchi N."/>
        </authorList>
    </citation>
    <scope>NUCLEOTIDE SEQUENCE</scope>
    <source>
        <strain evidence="1">NBRC 32176</strain>
    </source>
</reference>
<name>A0A9W6X6X5_9STRA</name>
<sequence>MQISASANSATTLSRAGLLPRKCCTANVDQQFVNNRAINMSSATHEAASDSIGTPDTFALIIPPLLASEYCKKMFAFNPKQTGSRKDHSPAVHCGRNYHSKSLLTVLSQPCFNGWS</sequence>
<gene>
    <name evidence="1" type="ORF">Plil01_001399500</name>
</gene>
<dbReference type="Proteomes" id="UP001165083">
    <property type="component" value="Unassembled WGS sequence"/>
</dbReference>
<keyword evidence="2" id="KW-1185">Reference proteome</keyword>
<accession>A0A9W6X6X5</accession>